<name>A0A2K9ABI3_9GAMM</name>
<dbReference type="PANTHER" id="PTHR43662">
    <property type="match status" value="1"/>
</dbReference>
<dbReference type="EMBL" id="CP025120">
    <property type="protein sequence ID" value="AUD77736.1"/>
    <property type="molecule type" value="Genomic_DNA"/>
</dbReference>
<dbReference type="OrthoDB" id="581239at2"/>
<reference evidence="1 2" key="1">
    <citation type="submission" date="2017-12" db="EMBL/GenBank/DDBJ databases">
        <title>Kangiella profundi FT102 completed genome.</title>
        <authorList>
            <person name="Xu J."/>
            <person name="Wang J."/>
            <person name="Lu Y."/>
        </authorList>
    </citation>
    <scope>NUCLEOTIDE SEQUENCE [LARGE SCALE GENOMIC DNA]</scope>
    <source>
        <strain evidence="1 2">FT102</strain>
    </source>
</reference>
<accession>A0A2K9ABI3</accession>
<evidence type="ECO:0000313" key="1">
    <source>
        <dbReference type="EMBL" id="AUD77736.1"/>
    </source>
</evidence>
<dbReference type="PROSITE" id="PS51257">
    <property type="entry name" value="PROKAR_LIPOPROTEIN"/>
    <property type="match status" value="1"/>
</dbReference>
<sequence length="470" mass="51988">MKSIKQYLPLLLLGGTLTACDSNSNTETTSVDETSSSLDVTLALTPDETTSLRYAQFEFSAPDAAGYECAINEESYSECESPLFKEDIALGSNWLSVRAYDESGEFGEVTSYNWYVNNVIFEGHEDLVATNVSPSPVEPNSWRGIFRINCDFAHSSYNDPIVFPGQKDAAHLHRFYGNTVVDENTTMASLYTEGESSCQGNLLNLSSYWVPALLAPVYDQITGERELDDNGDPAWQVVPAVVGNDDEAHEVFYYSAGVDDLDSIQPLPPGLRMIAGVASTRPGEEQDTSIARWHCQTWESNDASNPQFSATIPECQEPDRLRMDLFFPSCWDGENLDSEDHRSHMAYPVNDGGPEGTHCPDSHPVPVVRVSYHYAFGVMPEFTHPVEKSSKGWRLAADMYEVTNEQAGGLSLHGDWFNAWHPTIMEAILSNCIKEGLDCHDGNLANGYRLSGTREGTQEEPPIVNRGLGY</sequence>
<dbReference type="KEGG" id="kpd:CW740_00190"/>
<organism evidence="1 2">
    <name type="scientific">Kangiella profundi</name>
    <dbReference type="NCBI Taxonomy" id="1561924"/>
    <lineage>
        <taxon>Bacteria</taxon>
        <taxon>Pseudomonadati</taxon>
        <taxon>Pseudomonadota</taxon>
        <taxon>Gammaproteobacteria</taxon>
        <taxon>Kangiellales</taxon>
        <taxon>Kangiellaceae</taxon>
        <taxon>Kangiella</taxon>
    </lineage>
</organism>
<dbReference type="RefSeq" id="WP_106645660.1">
    <property type="nucleotide sequence ID" value="NZ_BMGO01000001.1"/>
</dbReference>
<keyword evidence="2" id="KW-1185">Reference proteome</keyword>
<dbReference type="InterPro" id="IPR018535">
    <property type="entry name" value="DUF1996"/>
</dbReference>
<dbReference type="Pfam" id="PF09362">
    <property type="entry name" value="DUF1996"/>
    <property type="match status" value="1"/>
</dbReference>
<dbReference type="PANTHER" id="PTHR43662:SF3">
    <property type="entry name" value="DOMAIN PROTEIN, PUTATIVE (AFU_ORTHOLOGUE AFUA_6G11970)-RELATED"/>
    <property type="match status" value="1"/>
</dbReference>
<gene>
    <name evidence="1" type="ORF">CW740_00190</name>
</gene>
<dbReference type="AlphaFoldDB" id="A0A2K9ABI3"/>
<evidence type="ECO:0000313" key="2">
    <source>
        <dbReference type="Proteomes" id="UP000232693"/>
    </source>
</evidence>
<dbReference type="Proteomes" id="UP000232693">
    <property type="component" value="Chromosome"/>
</dbReference>
<proteinExistence type="predicted"/>
<protein>
    <submittedName>
        <fullName evidence="1">Uncharacterized protein</fullName>
    </submittedName>
</protein>